<sequence>MTAQFFWPSLGFRFEPFPQILECYSVRLQSVFSAAPRSPLLFSFPAACCPFTFTPSLASVVLTFITSAAQSCPVVGLRKSTAAGVPGWAFIFLTENFFLV</sequence>
<proteinExistence type="predicted"/>
<organism evidence="1 2">
    <name type="scientific">Rattus norvegicus</name>
    <name type="common">Rat</name>
    <dbReference type="NCBI Taxonomy" id="10116"/>
    <lineage>
        <taxon>Eukaryota</taxon>
        <taxon>Metazoa</taxon>
        <taxon>Chordata</taxon>
        <taxon>Craniata</taxon>
        <taxon>Vertebrata</taxon>
        <taxon>Euteleostomi</taxon>
        <taxon>Mammalia</taxon>
        <taxon>Eutheria</taxon>
        <taxon>Euarchontoglires</taxon>
        <taxon>Glires</taxon>
        <taxon>Rodentia</taxon>
        <taxon>Myomorpha</taxon>
        <taxon>Muroidea</taxon>
        <taxon>Muridae</taxon>
        <taxon>Murinae</taxon>
        <taxon>Rattus</taxon>
    </lineage>
</organism>
<accession>A6HH58</accession>
<evidence type="ECO:0000313" key="2">
    <source>
        <dbReference type="Proteomes" id="UP000234681"/>
    </source>
</evidence>
<dbReference type="RGD" id="3877">
    <property type="gene designation" value="Tnfaip1"/>
</dbReference>
<protein>
    <submittedName>
        <fullName evidence="1">Tumor necrosis factor, alpha-induced protein 1 (Endothelial), isoform CRA_a</fullName>
    </submittedName>
</protein>
<name>A6HH58_RAT</name>
<dbReference type="AlphaFoldDB" id="A6HH58"/>
<evidence type="ECO:0000313" key="3">
    <source>
        <dbReference type="RGD" id="3877"/>
    </source>
</evidence>
<gene>
    <name evidence="1 3" type="primary">Tnfaip1</name>
    <name evidence="1" type="ORF">rCG_34160</name>
</gene>
<dbReference type="Proteomes" id="UP000234681">
    <property type="component" value="Chromosome 10"/>
</dbReference>
<reference evidence="1 2" key="1">
    <citation type="submission" date="2005-07" db="EMBL/GenBank/DDBJ databases">
        <authorList>
            <person name="Mural R.J."/>
            <person name="Li P.W."/>
            <person name="Adams M.D."/>
            <person name="Amanatides P.G."/>
            <person name="Baden-Tillson H."/>
            <person name="Barnstead M."/>
            <person name="Chin S.H."/>
            <person name="Dew I."/>
            <person name="Evans C.A."/>
            <person name="Ferriera S."/>
            <person name="Flanigan M."/>
            <person name="Fosler C."/>
            <person name="Glodek A."/>
            <person name="Gu Z."/>
            <person name="Holt R.A."/>
            <person name="Jennings D."/>
            <person name="Kraft C.L."/>
            <person name="Lu F."/>
            <person name="Nguyen T."/>
            <person name="Nusskern D.R."/>
            <person name="Pfannkoch C.M."/>
            <person name="Sitter C."/>
            <person name="Sutton G.G."/>
            <person name="Venter J.C."/>
            <person name="Wang Z."/>
            <person name="Woodage T."/>
            <person name="Zheng X.H."/>
            <person name="Zhong F."/>
        </authorList>
    </citation>
    <scope>NUCLEOTIDE SEQUENCE [LARGE SCALE GENOMIC DNA]</scope>
    <source>
        <strain>BN</strain>
        <strain evidence="2">Sprague-Dawley</strain>
    </source>
</reference>
<dbReference type="EMBL" id="CH473948">
    <property type="protein sequence ID" value="EDM05363.1"/>
    <property type="molecule type" value="Genomic_DNA"/>
</dbReference>
<evidence type="ECO:0000313" key="1">
    <source>
        <dbReference type="EMBL" id="EDM05363.1"/>
    </source>
</evidence>